<accession>A0A8C4QFN9</accession>
<keyword evidence="7 11" id="KW-0378">Hydrolase</keyword>
<evidence type="ECO:0000256" key="10">
    <source>
        <dbReference type="ARBA" id="ARBA00077222"/>
    </source>
</evidence>
<keyword evidence="5" id="KW-0645">Protease</keyword>
<dbReference type="GO" id="GO:0005829">
    <property type="term" value="C:cytosol"/>
    <property type="evidence" value="ECO:0007669"/>
    <property type="project" value="UniProtKB-SubCell"/>
</dbReference>
<dbReference type="PROSITE" id="PS50957">
    <property type="entry name" value="JOSEPHIN"/>
    <property type="match status" value="1"/>
</dbReference>
<dbReference type="InterPro" id="IPR006155">
    <property type="entry name" value="Josephin"/>
</dbReference>
<evidence type="ECO:0000313" key="14">
    <source>
        <dbReference type="Proteomes" id="UP000694388"/>
    </source>
</evidence>
<dbReference type="GO" id="GO:0004843">
    <property type="term" value="F:cysteine-type deubiquitinase activity"/>
    <property type="evidence" value="ECO:0007669"/>
    <property type="project" value="UniProtKB-EC"/>
</dbReference>
<protein>
    <recommendedName>
        <fullName evidence="9">Josephin-2</fullName>
        <ecNumber evidence="3">3.4.19.12</ecNumber>
    </recommendedName>
    <alternativeName>
        <fullName evidence="10">Josephin domain-containing protein 2</fullName>
    </alternativeName>
</protein>
<dbReference type="GeneTree" id="ENSGT00390000009228"/>
<dbReference type="GO" id="GO:0006508">
    <property type="term" value="P:proteolysis"/>
    <property type="evidence" value="ECO:0007669"/>
    <property type="project" value="UniProtKB-KW"/>
</dbReference>
<evidence type="ECO:0000256" key="4">
    <source>
        <dbReference type="ARBA" id="ARBA00022490"/>
    </source>
</evidence>
<feature type="active site" evidence="11">
    <location>
        <position position="34"/>
    </location>
</feature>
<name>A0A8C4QFN9_EPTBU</name>
<dbReference type="SMART" id="SM01246">
    <property type="entry name" value="Josephin"/>
    <property type="match status" value="1"/>
</dbReference>
<dbReference type="InterPro" id="IPR040053">
    <property type="entry name" value="JOSD1/2"/>
</dbReference>
<dbReference type="Pfam" id="PF02099">
    <property type="entry name" value="Josephin"/>
    <property type="match status" value="1"/>
</dbReference>
<keyword evidence="14" id="KW-1185">Reference proteome</keyword>
<dbReference type="EC" id="3.4.19.12" evidence="3"/>
<comment type="subcellular location">
    <subcellularLocation>
        <location evidence="2">Cytoplasm</location>
        <location evidence="2">Cytosol</location>
    </subcellularLocation>
</comment>
<dbReference type="Proteomes" id="UP000694388">
    <property type="component" value="Unplaced"/>
</dbReference>
<evidence type="ECO:0000313" key="13">
    <source>
        <dbReference type="Ensembl" id="ENSEBUP00000014683.1"/>
    </source>
</evidence>
<evidence type="ECO:0000256" key="7">
    <source>
        <dbReference type="ARBA" id="ARBA00022801"/>
    </source>
</evidence>
<feature type="active site" evidence="11">
    <location>
        <position position="151"/>
    </location>
</feature>
<evidence type="ECO:0000256" key="3">
    <source>
        <dbReference type="ARBA" id="ARBA00012759"/>
    </source>
</evidence>
<dbReference type="GO" id="GO:1904888">
    <property type="term" value="P:cranial skeletal system development"/>
    <property type="evidence" value="ECO:0007669"/>
    <property type="project" value="Ensembl"/>
</dbReference>
<keyword evidence="4" id="KW-0963">Cytoplasm</keyword>
<evidence type="ECO:0000256" key="9">
    <source>
        <dbReference type="ARBA" id="ARBA00069892"/>
    </source>
</evidence>
<dbReference type="Ensembl" id="ENSEBUT00000015259.1">
    <property type="protein sequence ID" value="ENSEBUP00000014683.1"/>
    <property type="gene ID" value="ENSEBUG00000009258.1"/>
</dbReference>
<feature type="domain" description="Josephin" evidence="12">
    <location>
        <begin position="21"/>
        <end position="199"/>
    </location>
</feature>
<comment type="catalytic activity">
    <reaction evidence="1">
        <text>Thiol-dependent hydrolysis of ester, thioester, amide, peptide and isopeptide bonds formed by the C-terminal Gly of ubiquitin (a 76-residue protein attached to proteins as an intracellular targeting signal).</text>
        <dbReference type="EC" id="3.4.19.12"/>
    </reaction>
</comment>
<proteinExistence type="predicted"/>
<dbReference type="PANTHER" id="PTHR13291">
    <property type="entry name" value="JOSEPHIN 1, 2"/>
    <property type="match status" value="1"/>
</dbReference>
<reference evidence="13" key="1">
    <citation type="submission" date="2025-08" db="UniProtKB">
        <authorList>
            <consortium name="Ensembl"/>
        </authorList>
    </citation>
    <scope>IDENTIFICATION</scope>
</reference>
<dbReference type="FunFam" id="3.90.70.40:FF:000003">
    <property type="entry name" value="josephin-2 isoform X1"/>
    <property type="match status" value="1"/>
</dbReference>
<evidence type="ECO:0000259" key="12">
    <source>
        <dbReference type="PROSITE" id="PS50957"/>
    </source>
</evidence>
<reference evidence="13" key="2">
    <citation type="submission" date="2025-09" db="UniProtKB">
        <authorList>
            <consortium name="Ensembl"/>
        </authorList>
    </citation>
    <scope>IDENTIFICATION</scope>
</reference>
<dbReference type="PANTHER" id="PTHR13291:SF0">
    <property type="entry name" value="JOSEPHIN-LIKE PROTEIN"/>
    <property type="match status" value="1"/>
</dbReference>
<evidence type="ECO:0000256" key="11">
    <source>
        <dbReference type="PROSITE-ProRule" id="PRU00331"/>
    </source>
</evidence>
<sequence length="199" mass="22719">MTCLPWKNVGKMKVDSDGMPPVDVYHEKQRRELCALHALNNVLQDANAFTKEVLDEICQRLSPDSVLNPHRSLLGTGNYDVNVIMAALQTKGCEAVWWDKRRDVDGIAFGNVLGLILNIPSGMRWGPLQLPLKRKHWISVRQINGCYYNLDSKLKAPQRIGSEDELRRFLKEQFGGKHCELLLIVSIEVEAEQSWKHED</sequence>
<evidence type="ECO:0000256" key="8">
    <source>
        <dbReference type="ARBA" id="ARBA00058284"/>
    </source>
</evidence>
<evidence type="ECO:0000256" key="5">
    <source>
        <dbReference type="ARBA" id="ARBA00022670"/>
    </source>
</evidence>
<feature type="active site" evidence="11">
    <location>
        <position position="136"/>
    </location>
</feature>
<evidence type="ECO:0000256" key="2">
    <source>
        <dbReference type="ARBA" id="ARBA00004514"/>
    </source>
</evidence>
<comment type="function">
    <text evidence="8">Cleaves 'Lys-63'-linked poly-ubiquitin chains, and with lesser efficiency 'Lys-48'-linked poly-ubiquitin chains (in vitro). May act as a deubiquitinating enzyme.</text>
</comment>
<dbReference type="Gene3D" id="3.90.70.40">
    <property type="match status" value="1"/>
</dbReference>
<dbReference type="OMA" id="PPHIYHE"/>
<evidence type="ECO:0000256" key="1">
    <source>
        <dbReference type="ARBA" id="ARBA00000707"/>
    </source>
</evidence>
<evidence type="ECO:0000256" key="6">
    <source>
        <dbReference type="ARBA" id="ARBA00022786"/>
    </source>
</evidence>
<dbReference type="AlphaFoldDB" id="A0A8C4QFN9"/>
<dbReference type="GO" id="GO:0016579">
    <property type="term" value="P:protein deubiquitination"/>
    <property type="evidence" value="ECO:0007669"/>
    <property type="project" value="InterPro"/>
</dbReference>
<organism evidence="13 14">
    <name type="scientific">Eptatretus burgeri</name>
    <name type="common">Inshore hagfish</name>
    <dbReference type="NCBI Taxonomy" id="7764"/>
    <lineage>
        <taxon>Eukaryota</taxon>
        <taxon>Metazoa</taxon>
        <taxon>Chordata</taxon>
        <taxon>Craniata</taxon>
        <taxon>Vertebrata</taxon>
        <taxon>Cyclostomata</taxon>
        <taxon>Myxini</taxon>
        <taxon>Myxiniformes</taxon>
        <taxon>Myxinidae</taxon>
        <taxon>Eptatretinae</taxon>
        <taxon>Eptatretus</taxon>
    </lineage>
</organism>
<keyword evidence="6" id="KW-0833">Ubl conjugation pathway</keyword>